<dbReference type="InParanoid" id="A0A059DJK2"/>
<dbReference type="KEGG" id="egr:104447991"/>
<dbReference type="AlphaFoldDB" id="A0A059DJK2"/>
<evidence type="ECO:0000256" key="1">
    <source>
        <dbReference type="SAM" id="MobiDB-lite"/>
    </source>
</evidence>
<evidence type="ECO:0000313" key="2">
    <source>
        <dbReference type="EMBL" id="KCW90580.1"/>
    </source>
</evidence>
<feature type="compositionally biased region" description="Basic and acidic residues" evidence="1">
    <location>
        <begin position="237"/>
        <end position="255"/>
    </location>
</feature>
<proteinExistence type="predicted"/>
<dbReference type="Gramene" id="KCW90580">
    <property type="protein sequence ID" value="KCW90580"/>
    <property type="gene ID" value="EUGRSUZ_A02685"/>
</dbReference>
<dbReference type="PANTHER" id="PTHR34576">
    <property type="entry name" value="MEMBRANE-ASSOCIATED KINASE REGULATOR 6-RELATED"/>
    <property type="match status" value="1"/>
</dbReference>
<protein>
    <recommendedName>
        <fullName evidence="3">Membrane-associated kinase regulator 6</fullName>
    </recommendedName>
</protein>
<dbReference type="FunCoup" id="A0A059DJK2">
    <property type="interactions" value="160"/>
</dbReference>
<dbReference type="PANTHER" id="PTHR34576:SF2">
    <property type="entry name" value="MEMBRANE-ASSOCIATED KINASE REGULATOR 6-RELATED"/>
    <property type="match status" value="1"/>
</dbReference>
<reference evidence="2" key="1">
    <citation type="submission" date="2013-07" db="EMBL/GenBank/DDBJ databases">
        <title>The genome of Eucalyptus grandis.</title>
        <authorList>
            <person name="Schmutz J."/>
            <person name="Hayes R."/>
            <person name="Myburg A."/>
            <person name="Tuskan G."/>
            <person name="Grattapaglia D."/>
            <person name="Rokhsar D.S."/>
        </authorList>
    </citation>
    <scope>NUCLEOTIDE SEQUENCE</scope>
    <source>
        <tissue evidence="2">Leaf extractions</tissue>
    </source>
</reference>
<accession>A0A059DJK2</accession>
<sequence>MEASQPLSIESFSYSWLVNRNPSAEITDGSIRTSLDASEEAYFIEMDPRFPSSKSFRRNSISHDFKFDFPTSQPSLPCVHADEVFRNGYVLPLFVDPLKLKSCEASNPTPSPPPPVHVKRTAMPESKLRSPSLRQCRRLSRRIFRKYLHLFRPLVQIMRGHGTGPRAEETRSTKSQAIKNSVYPVECSPRISSAYSADEWRRSCDSESSIYEAVLHCKRSIGRREEAKMASQEGSSEEMRWTKVKDERQLKANWR</sequence>
<evidence type="ECO:0008006" key="3">
    <source>
        <dbReference type="Google" id="ProtNLM"/>
    </source>
</evidence>
<dbReference type="EMBL" id="KK198753">
    <property type="protein sequence ID" value="KCW90580.1"/>
    <property type="molecule type" value="Genomic_DNA"/>
</dbReference>
<dbReference type="InterPro" id="IPR044699">
    <property type="entry name" value="MAKR6"/>
</dbReference>
<dbReference type="OMA" id="DEYRKSC"/>
<dbReference type="OrthoDB" id="1913205at2759"/>
<gene>
    <name evidence="2" type="ORF">EUGRSUZ_A02685</name>
</gene>
<organism evidence="2">
    <name type="scientific">Eucalyptus grandis</name>
    <name type="common">Flooded gum</name>
    <dbReference type="NCBI Taxonomy" id="71139"/>
    <lineage>
        <taxon>Eukaryota</taxon>
        <taxon>Viridiplantae</taxon>
        <taxon>Streptophyta</taxon>
        <taxon>Embryophyta</taxon>
        <taxon>Tracheophyta</taxon>
        <taxon>Spermatophyta</taxon>
        <taxon>Magnoliopsida</taxon>
        <taxon>eudicotyledons</taxon>
        <taxon>Gunneridae</taxon>
        <taxon>Pentapetalae</taxon>
        <taxon>rosids</taxon>
        <taxon>malvids</taxon>
        <taxon>Myrtales</taxon>
        <taxon>Myrtaceae</taxon>
        <taxon>Myrtoideae</taxon>
        <taxon>Eucalypteae</taxon>
        <taxon>Eucalyptus</taxon>
    </lineage>
</organism>
<name>A0A059DJK2_EUCGR</name>
<feature type="region of interest" description="Disordered" evidence="1">
    <location>
        <begin position="225"/>
        <end position="255"/>
    </location>
</feature>
<dbReference type="eggNOG" id="ENOG502QPRB">
    <property type="taxonomic scope" value="Eukaryota"/>
</dbReference>